<protein>
    <submittedName>
        <fullName evidence="1">Uncharacterized protein</fullName>
    </submittedName>
</protein>
<dbReference type="EnsemblPlants" id="ONIVA02G14450.1">
    <property type="protein sequence ID" value="ONIVA02G14450.1"/>
    <property type="gene ID" value="ONIVA02G14450"/>
</dbReference>
<organism evidence="1">
    <name type="scientific">Oryza nivara</name>
    <name type="common">Indian wild rice</name>
    <name type="synonym">Oryza sativa f. spontanea</name>
    <dbReference type="NCBI Taxonomy" id="4536"/>
    <lineage>
        <taxon>Eukaryota</taxon>
        <taxon>Viridiplantae</taxon>
        <taxon>Streptophyta</taxon>
        <taxon>Embryophyta</taxon>
        <taxon>Tracheophyta</taxon>
        <taxon>Spermatophyta</taxon>
        <taxon>Magnoliopsida</taxon>
        <taxon>Liliopsida</taxon>
        <taxon>Poales</taxon>
        <taxon>Poaceae</taxon>
        <taxon>BOP clade</taxon>
        <taxon>Oryzoideae</taxon>
        <taxon>Oryzeae</taxon>
        <taxon>Oryzinae</taxon>
        <taxon>Oryza</taxon>
    </lineage>
</organism>
<name>A0A0E0G592_ORYNI</name>
<dbReference type="OMA" id="WWFIGPA"/>
<dbReference type="Gramene" id="ONIVA02G14450.1">
    <property type="protein sequence ID" value="ONIVA02G14450.1"/>
    <property type="gene ID" value="ONIVA02G14450"/>
</dbReference>
<accession>A0A0E0G592</accession>
<dbReference type="Proteomes" id="UP000006591">
    <property type="component" value="Chromosome 2"/>
</dbReference>
<dbReference type="AlphaFoldDB" id="A0A0E0G592"/>
<evidence type="ECO:0000313" key="2">
    <source>
        <dbReference type="Proteomes" id="UP000006591"/>
    </source>
</evidence>
<proteinExistence type="predicted"/>
<sequence>MTSTSASEAEAAGRHGEVADPVPLRLDLAPRSGQCGNNNPGTAAARWHDGDGVAAWGWCGGGAAKDSPAVERPSRWSKAVAAAWRPEAAAVVVVAPALTPLAMWWQCKGAREWWQCKRSWRRWVVFLIADGHPHPSWSSSPSLRGVSKLRRQPVNGDSSGHRHDVVQLRVLLWPKLVRRLAGGGTEEAWASFQGWRQGVAACVKVGWRRGAGAVRWRPRAAIAGAVVSELMGNKLQSKVVGAPGESLAWWFIGPATATPLASQPPLGRC</sequence>
<dbReference type="HOGENOM" id="CLU_090466_0_0_1"/>
<reference evidence="1" key="1">
    <citation type="submission" date="2015-04" db="UniProtKB">
        <authorList>
            <consortium name="EnsemblPlants"/>
        </authorList>
    </citation>
    <scope>IDENTIFICATION</scope>
    <source>
        <strain evidence="1">SL10</strain>
    </source>
</reference>
<keyword evidence="2" id="KW-1185">Reference proteome</keyword>
<evidence type="ECO:0000313" key="1">
    <source>
        <dbReference type="EnsemblPlants" id="ONIVA02G14450.1"/>
    </source>
</evidence>
<reference evidence="1" key="2">
    <citation type="submission" date="2018-04" db="EMBL/GenBank/DDBJ databases">
        <title>OnivRS2 (Oryza nivara Reference Sequence Version 2).</title>
        <authorList>
            <person name="Zhang J."/>
            <person name="Kudrna D."/>
            <person name="Lee S."/>
            <person name="Talag J."/>
            <person name="Rajasekar S."/>
            <person name="Welchert J."/>
            <person name="Hsing Y.-I."/>
            <person name="Wing R.A."/>
        </authorList>
    </citation>
    <scope>NUCLEOTIDE SEQUENCE [LARGE SCALE GENOMIC DNA]</scope>
    <source>
        <strain evidence="1">SL10</strain>
    </source>
</reference>